<name>A0A1C7PES6_9BACT</name>
<evidence type="ECO:0000259" key="2">
    <source>
        <dbReference type="Pfam" id="PF07589"/>
    </source>
</evidence>
<feature type="signal peptide" evidence="1">
    <location>
        <begin position="1"/>
        <end position="20"/>
    </location>
</feature>
<feature type="domain" description="Ice-binding protein C-terminal" evidence="2">
    <location>
        <begin position="225"/>
        <end position="247"/>
    </location>
</feature>
<keyword evidence="1" id="KW-0732">Signal</keyword>
<dbReference type="KEGG" id="agl:PYTT_0060"/>
<dbReference type="EMBL" id="LT629973">
    <property type="protein sequence ID" value="SEH69834.1"/>
    <property type="molecule type" value="Genomic_DNA"/>
</dbReference>
<accession>A0A1C7PES6</accession>
<dbReference type="InterPro" id="IPR017756">
    <property type="entry name" value="TM_Gly-Cys-Arg_CS"/>
</dbReference>
<proteinExistence type="predicted"/>
<organism evidence="3 4">
    <name type="scientific">Akkermansia glycaniphila</name>
    <dbReference type="NCBI Taxonomy" id="1679444"/>
    <lineage>
        <taxon>Bacteria</taxon>
        <taxon>Pseudomonadati</taxon>
        <taxon>Verrucomicrobiota</taxon>
        <taxon>Verrucomicrobiia</taxon>
        <taxon>Verrucomicrobiales</taxon>
        <taxon>Akkermansiaceae</taxon>
        <taxon>Akkermansia</taxon>
    </lineage>
</organism>
<sequence length="249" mass="25802">MKTFLSACAVASAVCVPAFAAASPDFEREYAIFSSHSYTPAQGAPTGLITQIGGDTDTRSQTVGLWLDLNATFANNTYNLFSATTGAVGNLSGFAFSLVKADSGFSLQYQYGVGANRLLTANIGADLLTGGSTKIVLVTEKSASARTAALSLYVNDTLVSWSGTGCAAGNQNTAQAYTNSTAPYINTNFNGYGLSSMTIGANGLPLSFAKVYTSALSEADVTAMIPEPATATLSMFGLAALALRRRRKD</sequence>
<dbReference type="Proteomes" id="UP000176204">
    <property type="component" value="Chromosome I"/>
</dbReference>
<protein>
    <submittedName>
        <fullName evidence="3">Pep-cterm motif</fullName>
    </submittedName>
</protein>
<reference evidence="4" key="1">
    <citation type="submission" date="2016-09" db="EMBL/GenBank/DDBJ databases">
        <authorList>
            <person name="Koehorst J."/>
        </authorList>
    </citation>
    <scope>NUCLEOTIDE SEQUENCE [LARGE SCALE GENOMIC DNA]</scope>
</reference>
<keyword evidence="4" id="KW-1185">Reference proteome</keyword>
<dbReference type="InterPro" id="IPR013424">
    <property type="entry name" value="Ice-binding_C"/>
</dbReference>
<evidence type="ECO:0000313" key="3">
    <source>
        <dbReference type="EMBL" id="SEH69834.1"/>
    </source>
</evidence>
<dbReference type="Pfam" id="PF07589">
    <property type="entry name" value="PEP-CTERM"/>
    <property type="match status" value="1"/>
</dbReference>
<dbReference type="NCBIfam" id="TIGR03382">
    <property type="entry name" value="GC_trans_RRR"/>
    <property type="match status" value="1"/>
</dbReference>
<gene>
    <name evidence="3" type="ORF">PYTT_0060</name>
</gene>
<evidence type="ECO:0000256" key="1">
    <source>
        <dbReference type="SAM" id="SignalP"/>
    </source>
</evidence>
<dbReference type="NCBIfam" id="TIGR02595">
    <property type="entry name" value="PEP_CTERM"/>
    <property type="match status" value="1"/>
</dbReference>
<dbReference type="RefSeq" id="WP_067772054.1">
    <property type="nucleotide sequence ID" value="NZ_LIGX01000002.1"/>
</dbReference>
<feature type="chain" id="PRO_5014266621" evidence="1">
    <location>
        <begin position="21"/>
        <end position="249"/>
    </location>
</feature>
<evidence type="ECO:0000313" key="4">
    <source>
        <dbReference type="Proteomes" id="UP000176204"/>
    </source>
</evidence>
<dbReference type="AlphaFoldDB" id="A0A1C7PES6"/>